<feature type="transmembrane region" description="Helical" evidence="1">
    <location>
        <begin position="110"/>
        <end position="129"/>
    </location>
</feature>
<comment type="caution">
    <text evidence="2">The sequence shown here is derived from an EMBL/GenBank/DDBJ whole genome shotgun (WGS) entry which is preliminary data.</text>
</comment>
<reference evidence="2 3" key="1">
    <citation type="submission" date="2020-08" db="EMBL/GenBank/DDBJ databases">
        <title>Sequencing the genomes of 1000 actinobacteria strains.</title>
        <authorList>
            <person name="Klenk H.-P."/>
        </authorList>
    </citation>
    <scope>NUCLEOTIDE SEQUENCE [LARGE SCALE GENOMIC DNA]</scope>
    <source>
        <strain evidence="2 3">DSM 45913</strain>
    </source>
</reference>
<dbReference type="RefSeq" id="WP_185082776.1">
    <property type="nucleotide sequence ID" value="NZ_JACHJB010000001.1"/>
</dbReference>
<keyword evidence="1" id="KW-0812">Transmembrane</keyword>
<dbReference type="EMBL" id="JACHJB010000001">
    <property type="protein sequence ID" value="MBB6344691.1"/>
    <property type="molecule type" value="Genomic_DNA"/>
</dbReference>
<evidence type="ECO:0000313" key="3">
    <source>
        <dbReference type="Proteomes" id="UP000583800"/>
    </source>
</evidence>
<feature type="transmembrane region" description="Helical" evidence="1">
    <location>
        <begin position="25"/>
        <end position="45"/>
    </location>
</feature>
<evidence type="ECO:0000256" key="1">
    <source>
        <dbReference type="SAM" id="Phobius"/>
    </source>
</evidence>
<keyword evidence="1" id="KW-0472">Membrane</keyword>
<dbReference type="AlphaFoldDB" id="A0A7X0EXI3"/>
<protein>
    <submittedName>
        <fullName evidence="2">Uncharacterized protein</fullName>
    </submittedName>
</protein>
<accession>A0A7X0EXI3</accession>
<feature type="transmembrane region" description="Helical" evidence="1">
    <location>
        <begin position="166"/>
        <end position="185"/>
    </location>
</feature>
<feature type="transmembrane region" description="Helical" evidence="1">
    <location>
        <begin position="197"/>
        <end position="219"/>
    </location>
</feature>
<sequence length="223" mass="23425">MDERTIDYADFAEYDRRQRSIERHVLVAFLGGLVVGLAGMLLSGFGPAWLDRVYDPYAYFVLALLVGVTASGLGWALLATFLAAVTSLVSAMGASALRGRFTFDVMDGGAAGLNWMLAVLVGLGLLAYVTRREDHWGDISAGVVGGVLLADVVDRATPGFIETEEAFWPGPALVIGSLSVGLVLALRRSTGSRMCALAVTVVLATLFAAVLAGSLGLSFPLDP</sequence>
<organism evidence="2 3">
    <name type="scientific">Nonomuraea muscovyensis</name>
    <dbReference type="NCBI Taxonomy" id="1124761"/>
    <lineage>
        <taxon>Bacteria</taxon>
        <taxon>Bacillati</taxon>
        <taxon>Actinomycetota</taxon>
        <taxon>Actinomycetes</taxon>
        <taxon>Streptosporangiales</taxon>
        <taxon>Streptosporangiaceae</taxon>
        <taxon>Nonomuraea</taxon>
    </lineage>
</organism>
<name>A0A7X0EXI3_9ACTN</name>
<proteinExistence type="predicted"/>
<gene>
    <name evidence="2" type="ORF">FHU36_001200</name>
</gene>
<keyword evidence="3" id="KW-1185">Reference proteome</keyword>
<keyword evidence="1" id="KW-1133">Transmembrane helix</keyword>
<dbReference type="Proteomes" id="UP000583800">
    <property type="component" value="Unassembled WGS sequence"/>
</dbReference>
<evidence type="ECO:0000313" key="2">
    <source>
        <dbReference type="EMBL" id="MBB6344691.1"/>
    </source>
</evidence>
<feature type="transmembrane region" description="Helical" evidence="1">
    <location>
        <begin position="57"/>
        <end position="89"/>
    </location>
</feature>